<name>A0ABN8ZWE4_RANTA</name>
<accession>A0ABN8ZWE4</accession>
<keyword evidence="3" id="KW-1185">Reference proteome</keyword>
<evidence type="ECO:0000313" key="3">
    <source>
        <dbReference type="Proteomes" id="UP001176941"/>
    </source>
</evidence>
<organism evidence="2 3">
    <name type="scientific">Rangifer tarandus platyrhynchus</name>
    <name type="common">Svalbard reindeer</name>
    <dbReference type="NCBI Taxonomy" id="3082113"/>
    <lineage>
        <taxon>Eukaryota</taxon>
        <taxon>Metazoa</taxon>
        <taxon>Chordata</taxon>
        <taxon>Craniata</taxon>
        <taxon>Vertebrata</taxon>
        <taxon>Euteleostomi</taxon>
        <taxon>Mammalia</taxon>
        <taxon>Eutheria</taxon>
        <taxon>Laurasiatheria</taxon>
        <taxon>Artiodactyla</taxon>
        <taxon>Ruminantia</taxon>
        <taxon>Pecora</taxon>
        <taxon>Cervidae</taxon>
        <taxon>Odocoileinae</taxon>
        <taxon>Rangifer</taxon>
    </lineage>
</organism>
<evidence type="ECO:0000256" key="1">
    <source>
        <dbReference type="SAM" id="MobiDB-lite"/>
    </source>
</evidence>
<dbReference type="Proteomes" id="UP001176941">
    <property type="component" value="Chromosome 6"/>
</dbReference>
<protein>
    <submittedName>
        <fullName evidence="2">Uncharacterized protein</fullName>
    </submittedName>
</protein>
<reference evidence="2" key="1">
    <citation type="submission" date="2023-04" db="EMBL/GenBank/DDBJ databases">
        <authorList>
            <consortium name="ELIXIR-Norway"/>
        </authorList>
    </citation>
    <scope>NUCLEOTIDE SEQUENCE [LARGE SCALE GENOMIC DNA]</scope>
</reference>
<sequence>MQTRSELQENSAAVWLQESFQEKTFDLLKGSVGGLGMRSETASQAFQPQGISWQRLRAEKQGRQSRRLTPPPGRTLGPPASCERVSVRRPRRSRREQTPAASRHAGTRAGNPRCACPAAARRGLGVGDWQADTG</sequence>
<feature type="region of interest" description="Disordered" evidence="1">
    <location>
        <begin position="57"/>
        <end position="115"/>
    </location>
</feature>
<gene>
    <name evidence="2" type="ORF">MRATA1EN1_LOCUS25860</name>
</gene>
<proteinExistence type="predicted"/>
<evidence type="ECO:0000313" key="2">
    <source>
        <dbReference type="EMBL" id="CAI9176898.1"/>
    </source>
</evidence>
<dbReference type="EMBL" id="OX459942">
    <property type="protein sequence ID" value="CAI9176898.1"/>
    <property type="molecule type" value="Genomic_DNA"/>
</dbReference>